<dbReference type="EMBL" id="WMJY01000010">
    <property type="protein sequence ID" value="MTH29542.1"/>
    <property type="molecule type" value="Genomic_DNA"/>
</dbReference>
<dbReference type="InterPro" id="IPR007403">
    <property type="entry name" value="DUF456"/>
</dbReference>
<dbReference type="OrthoDB" id="9808460at2"/>
<evidence type="ECO:0000313" key="2">
    <source>
        <dbReference type="EMBL" id="MTH29542.1"/>
    </source>
</evidence>
<keyword evidence="1" id="KW-0472">Membrane</keyword>
<feature type="transmembrane region" description="Helical" evidence="1">
    <location>
        <begin position="88"/>
        <end position="113"/>
    </location>
</feature>
<accession>A0A7K1GKX5</accession>
<dbReference type="Pfam" id="PF04306">
    <property type="entry name" value="DUF456"/>
    <property type="match status" value="1"/>
</dbReference>
<dbReference type="RefSeq" id="WP_155035541.1">
    <property type="nucleotide sequence ID" value="NZ_JAYMMG010000001.1"/>
</dbReference>
<comment type="caution">
    <text evidence="2">The sequence shown here is derived from an EMBL/GenBank/DDBJ whole genome shotgun (WGS) entry which is preliminary data.</text>
</comment>
<evidence type="ECO:0000256" key="1">
    <source>
        <dbReference type="SAM" id="Phobius"/>
    </source>
</evidence>
<name>A0A7K1GKX5_9FLAO</name>
<reference evidence="2 3" key="1">
    <citation type="journal article" date="2006" name="Int. J. Syst. Evol. Microbiol.">
        <title>Myroides pelagicus sp. nov., isolated from seawater in Thailand.</title>
        <authorList>
            <person name="Yoon J."/>
            <person name="Maneerat S."/>
            <person name="Kawai F."/>
            <person name="Yokota A."/>
        </authorList>
    </citation>
    <scope>NUCLEOTIDE SEQUENCE [LARGE SCALE GENOMIC DNA]</scope>
    <source>
        <strain evidence="2 3">SM1T</strain>
    </source>
</reference>
<keyword evidence="3" id="KW-1185">Reference proteome</keyword>
<protein>
    <submittedName>
        <fullName evidence="2">DUF456 family protein</fullName>
    </submittedName>
</protein>
<evidence type="ECO:0000313" key="3">
    <source>
        <dbReference type="Proteomes" id="UP000488936"/>
    </source>
</evidence>
<proteinExistence type="predicted"/>
<keyword evidence="1" id="KW-0812">Transmembrane</keyword>
<dbReference type="Proteomes" id="UP000488936">
    <property type="component" value="Unassembled WGS sequence"/>
</dbReference>
<feature type="transmembrane region" description="Helical" evidence="1">
    <location>
        <begin position="133"/>
        <end position="159"/>
    </location>
</feature>
<organism evidence="2 3">
    <name type="scientific">Myroides pelagicus</name>
    <dbReference type="NCBI Taxonomy" id="270914"/>
    <lineage>
        <taxon>Bacteria</taxon>
        <taxon>Pseudomonadati</taxon>
        <taxon>Bacteroidota</taxon>
        <taxon>Flavobacteriia</taxon>
        <taxon>Flavobacteriales</taxon>
        <taxon>Flavobacteriaceae</taxon>
        <taxon>Myroides</taxon>
    </lineage>
</organism>
<gene>
    <name evidence="2" type="ORF">GJV77_06345</name>
</gene>
<sequence length="166" mass="17884">MEYFLLILSLVLLIVGLIGSVLPGLPGLPFSWFGILALYFVDGVVVSGYLLWATAIVTIAITILDYVIPSMGTKKLGGTKYGVWGTNIGLVVGLLTPIPFGFILGPFLGAFIGELIYQSSDIERAFKAAVGSFLGFLASTVMKVIVGFIFFGIGLYLIIKNYAIWF</sequence>
<dbReference type="AlphaFoldDB" id="A0A7K1GKX5"/>
<keyword evidence="1" id="KW-1133">Transmembrane helix</keyword>
<dbReference type="PANTHER" id="PTHR39165">
    <property type="entry name" value="IG HYPOTHETICAL 17883"/>
    <property type="match status" value="1"/>
</dbReference>
<dbReference type="PANTHER" id="PTHR39165:SF1">
    <property type="entry name" value="DUF456 DOMAIN-CONTAINING PROTEIN"/>
    <property type="match status" value="1"/>
</dbReference>
<feature type="transmembrane region" description="Helical" evidence="1">
    <location>
        <begin position="47"/>
        <end position="68"/>
    </location>
</feature>